<sequence length="140" mass="15369">MTVGESPIRTVDAEIIESPDGGMRDVVLIADALGAKNLCAGFVWIAPGATIHEDAHPFDEVYYVVRGTAEIILEGVRHVMTSGDVINIPATRRHRVHNFSDEVFEIFWCIGGAMSQLEGVEEELATWPRVDATKGWHLVA</sequence>
<reference evidence="4" key="1">
    <citation type="journal article" date="2019" name="Int. J. Syst. Evol. Microbiol.">
        <title>The Global Catalogue of Microorganisms (GCM) 10K type strain sequencing project: providing services to taxonomists for standard genome sequencing and annotation.</title>
        <authorList>
            <consortium name="The Broad Institute Genomics Platform"/>
            <consortium name="The Broad Institute Genome Sequencing Center for Infectious Disease"/>
            <person name="Wu L."/>
            <person name="Ma J."/>
        </authorList>
    </citation>
    <scope>NUCLEOTIDE SEQUENCE [LARGE SCALE GENOMIC DNA]</scope>
    <source>
        <strain evidence="4">CGMCC 4.7241</strain>
    </source>
</reference>
<dbReference type="InterPro" id="IPR013096">
    <property type="entry name" value="Cupin_2"/>
</dbReference>
<feature type="domain" description="Cupin type-2" evidence="2">
    <location>
        <begin position="43"/>
        <end position="108"/>
    </location>
</feature>
<dbReference type="SUPFAM" id="SSF51182">
    <property type="entry name" value="RmlC-like cupins"/>
    <property type="match status" value="1"/>
</dbReference>
<dbReference type="PANTHER" id="PTHR35848">
    <property type="entry name" value="OXALATE-BINDING PROTEIN"/>
    <property type="match status" value="1"/>
</dbReference>
<comment type="caution">
    <text evidence="3">The sequence shown here is derived from an EMBL/GenBank/DDBJ whole genome shotgun (WGS) entry which is preliminary data.</text>
</comment>
<dbReference type="Pfam" id="PF07883">
    <property type="entry name" value="Cupin_2"/>
    <property type="match status" value="1"/>
</dbReference>
<name>A0ABV7YMK8_9ACTN</name>
<evidence type="ECO:0000256" key="1">
    <source>
        <dbReference type="ARBA" id="ARBA00022723"/>
    </source>
</evidence>
<gene>
    <name evidence="3" type="ORF">ACFOUW_31360</name>
</gene>
<dbReference type="PANTHER" id="PTHR35848:SF6">
    <property type="entry name" value="CUPIN TYPE-2 DOMAIN-CONTAINING PROTEIN"/>
    <property type="match status" value="1"/>
</dbReference>
<accession>A0ABV7YMK8</accession>
<dbReference type="InterPro" id="IPR051610">
    <property type="entry name" value="GPI/OXD"/>
</dbReference>
<dbReference type="RefSeq" id="WP_205121245.1">
    <property type="nucleotide sequence ID" value="NZ_JAFBCM010000001.1"/>
</dbReference>
<dbReference type="EMBL" id="JBHRZH010000037">
    <property type="protein sequence ID" value="MFC3765370.1"/>
    <property type="molecule type" value="Genomic_DNA"/>
</dbReference>
<proteinExistence type="predicted"/>
<protein>
    <submittedName>
        <fullName evidence="3">Cupin domain-containing protein</fullName>
    </submittedName>
</protein>
<keyword evidence="1" id="KW-0479">Metal-binding</keyword>
<dbReference type="Gene3D" id="2.60.120.10">
    <property type="entry name" value="Jelly Rolls"/>
    <property type="match status" value="1"/>
</dbReference>
<dbReference type="Proteomes" id="UP001595699">
    <property type="component" value="Unassembled WGS sequence"/>
</dbReference>
<evidence type="ECO:0000313" key="4">
    <source>
        <dbReference type="Proteomes" id="UP001595699"/>
    </source>
</evidence>
<evidence type="ECO:0000259" key="2">
    <source>
        <dbReference type="Pfam" id="PF07883"/>
    </source>
</evidence>
<organism evidence="3 4">
    <name type="scientific">Tenggerimyces flavus</name>
    <dbReference type="NCBI Taxonomy" id="1708749"/>
    <lineage>
        <taxon>Bacteria</taxon>
        <taxon>Bacillati</taxon>
        <taxon>Actinomycetota</taxon>
        <taxon>Actinomycetes</taxon>
        <taxon>Propionibacteriales</taxon>
        <taxon>Nocardioidaceae</taxon>
        <taxon>Tenggerimyces</taxon>
    </lineage>
</organism>
<dbReference type="InterPro" id="IPR011051">
    <property type="entry name" value="RmlC_Cupin_sf"/>
</dbReference>
<keyword evidence="4" id="KW-1185">Reference proteome</keyword>
<evidence type="ECO:0000313" key="3">
    <source>
        <dbReference type="EMBL" id="MFC3765370.1"/>
    </source>
</evidence>
<dbReference type="InterPro" id="IPR014710">
    <property type="entry name" value="RmlC-like_jellyroll"/>
</dbReference>